<protein>
    <submittedName>
        <fullName evidence="3">Diguanylate cyclase</fullName>
    </submittedName>
</protein>
<dbReference type="SMART" id="SM00065">
    <property type="entry name" value="GAF"/>
    <property type="match status" value="1"/>
</dbReference>
<feature type="domain" description="GGDEF" evidence="2">
    <location>
        <begin position="574"/>
        <end position="707"/>
    </location>
</feature>
<name>A0A0H4T4W4_9DELT</name>
<feature type="transmembrane region" description="Helical" evidence="1">
    <location>
        <begin position="74"/>
        <end position="92"/>
    </location>
</feature>
<dbReference type="InterPro" id="IPR043128">
    <property type="entry name" value="Rev_trsase/Diguanyl_cyclase"/>
</dbReference>
<dbReference type="CDD" id="cd01949">
    <property type="entry name" value="GGDEF"/>
    <property type="match status" value="1"/>
</dbReference>
<dbReference type="Gene3D" id="3.30.70.270">
    <property type="match status" value="1"/>
</dbReference>
<feature type="transmembrane region" description="Helical" evidence="1">
    <location>
        <begin position="104"/>
        <end position="128"/>
    </location>
</feature>
<feature type="transmembrane region" description="Helical" evidence="1">
    <location>
        <begin position="140"/>
        <end position="157"/>
    </location>
</feature>
<dbReference type="InterPro" id="IPR000160">
    <property type="entry name" value="GGDEF_dom"/>
</dbReference>
<sequence>MPVPSQPKGPAQTVLRYGAGLSALPYLLVLFLVQSRYPGGALFLLCAAIGPLAAATFFAAFLRARSRDDRVPDPVLLLVWGGITAMEIHALVPPVARSGIVPAALFFCLALRFPPTASIPAILCAGAWLAAVPGPFAQEILYTSAMALIAGAGGFAVRGGRLGRGREADRVQDAIARSRVLVLPWEESGNGGLPAGGEMTEDSSLLRRNEELKDGIRRALEGLLPLTGAGHVGYLARSASPGTVLHEGILLGGGSPVPRVFSVPDTYVPVREATVFRKSFLEVGPGAGRYAPWKSGPGSAPTGIAAVPVFREGVVEGVLLALRDEEGPWRDPVIPVMELAGHFIGREIERLRELHQGDRYFLRGDWYHKMVRRMAEVGTEREGEPADDLRSRRERVYAETAEQVRRQVDAGRVLLVESGEDQRNGRIAWALSSDGGGPGAAGPESLGDSYVGWVIRTGTQRIFPGAPGPPRSQGVLPGPWEREGERSFMVLPVEGHVGFRGAVVCTHTEEKRFRKRHAEVVRDITRVMQLGLSHVERLESLTKKATTDGLTGLSNRKAFLERLADDLARLDGRHPCAVVMLDIDHFKKINDTYGHPFGDEVLRGVAAVLGKGVRKGDAAGRYGGEEFVLYLHMADTERAREGAERFRRMIRQIRFPREGREVAVTASFGVACAPHHGNGVEELLKRADEALYLSKQRGRDRVTVYPG</sequence>
<dbReference type="FunFam" id="3.30.70.270:FF:000001">
    <property type="entry name" value="Diguanylate cyclase domain protein"/>
    <property type="match status" value="1"/>
</dbReference>
<dbReference type="InterPro" id="IPR003018">
    <property type="entry name" value="GAF"/>
</dbReference>
<dbReference type="SUPFAM" id="SSF55781">
    <property type="entry name" value="GAF domain-like"/>
    <property type="match status" value="2"/>
</dbReference>
<reference evidence="3" key="1">
    <citation type="journal article" date="2015" name="ISME J.">
        <title>Aquifer environment selects for microbial species cohorts in sediment and groundwater.</title>
        <authorList>
            <person name="Hug L.A."/>
            <person name="Thomas B.C."/>
            <person name="Brown C.T."/>
            <person name="Frischkorn K.R."/>
            <person name="Williams K.H."/>
            <person name="Tringe S.G."/>
            <person name="Banfield J.F."/>
        </authorList>
    </citation>
    <scope>NUCLEOTIDE SEQUENCE</scope>
</reference>
<dbReference type="PROSITE" id="PS50887">
    <property type="entry name" value="GGDEF"/>
    <property type="match status" value="1"/>
</dbReference>
<dbReference type="Gene3D" id="3.30.450.40">
    <property type="match status" value="1"/>
</dbReference>
<dbReference type="InterPro" id="IPR050469">
    <property type="entry name" value="Diguanylate_Cyclase"/>
</dbReference>
<dbReference type="SUPFAM" id="SSF55073">
    <property type="entry name" value="Nucleotide cyclase"/>
    <property type="match status" value="1"/>
</dbReference>
<evidence type="ECO:0000256" key="1">
    <source>
        <dbReference type="SAM" id="Phobius"/>
    </source>
</evidence>
<dbReference type="PANTHER" id="PTHR45138:SF9">
    <property type="entry name" value="DIGUANYLATE CYCLASE DGCM-RELATED"/>
    <property type="match status" value="1"/>
</dbReference>
<evidence type="ECO:0000313" key="3">
    <source>
        <dbReference type="EMBL" id="AKQ01412.1"/>
    </source>
</evidence>
<dbReference type="EMBL" id="KT006965">
    <property type="protein sequence ID" value="AKQ01412.1"/>
    <property type="molecule type" value="Genomic_DNA"/>
</dbReference>
<dbReference type="GO" id="GO:1902201">
    <property type="term" value="P:negative regulation of bacterial-type flagellum-dependent cell motility"/>
    <property type="evidence" value="ECO:0007669"/>
    <property type="project" value="TreeGrafter"/>
</dbReference>
<dbReference type="GO" id="GO:0052621">
    <property type="term" value="F:diguanylate cyclase activity"/>
    <property type="evidence" value="ECO:0007669"/>
    <property type="project" value="TreeGrafter"/>
</dbReference>
<feature type="transmembrane region" description="Helical" evidence="1">
    <location>
        <begin position="14"/>
        <end position="33"/>
    </location>
</feature>
<dbReference type="Pfam" id="PF01590">
    <property type="entry name" value="GAF"/>
    <property type="match status" value="1"/>
</dbReference>
<dbReference type="GO" id="GO:0005886">
    <property type="term" value="C:plasma membrane"/>
    <property type="evidence" value="ECO:0007669"/>
    <property type="project" value="TreeGrafter"/>
</dbReference>
<dbReference type="InterPro" id="IPR029016">
    <property type="entry name" value="GAF-like_dom_sf"/>
</dbReference>
<keyword evidence="1" id="KW-1133">Transmembrane helix</keyword>
<keyword evidence="1" id="KW-0812">Transmembrane</keyword>
<dbReference type="PANTHER" id="PTHR45138">
    <property type="entry name" value="REGULATORY COMPONENTS OF SENSORY TRANSDUCTION SYSTEM"/>
    <property type="match status" value="1"/>
</dbReference>
<dbReference type="GO" id="GO:0043709">
    <property type="term" value="P:cell adhesion involved in single-species biofilm formation"/>
    <property type="evidence" value="ECO:0007669"/>
    <property type="project" value="TreeGrafter"/>
</dbReference>
<dbReference type="AlphaFoldDB" id="A0A0H4T4W4"/>
<proteinExistence type="predicted"/>
<dbReference type="InterPro" id="IPR029787">
    <property type="entry name" value="Nucleotide_cyclase"/>
</dbReference>
<evidence type="ECO:0000259" key="2">
    <source>
        <dbReference type="PROSITE" id="PS50887"/>
    </source>
</evidence>
<dbReference type="SMART" id="SM00267">
    <property type="entry name" value="GGDEF"/>
    <property type="match status" value="1"/>
</dbReference>
<feature type="transmembrane region" description="Helical" evidence="1">
    <location>
        <begin position="40"/>
        <end position="62"/>
    </location>
</feature>
<keyword evidence="1" id="KW-0472">Membrane</keyword>
<dbReference type="NCBIfam" id="TIGR00254">
    <property type="entry name" value="GGDEF"/>
    <property type="match status" value="1"/>
</dbReference>
<accession>A0A0H4T4W4</accession>
<organism evidence="3">
    <name type="scientific">uncultured delta proteobacterium Rifle_16ft_4_minimus_184</name>
    <dbReference type="NCBI Taxonomy" id="1665175"/>
    <lineage>
        <taxon>Bacteria</taxon>
        <taxon>Deltaproteobacteria</taxon>
        <taxon>environmental samples</taxon>
    </lineage>
</organism>
<dbReference type="Pfam" id="PF00990">
    <property type="entry name" value="GGDEF"/>
    <property type="match status" value="1"/>
</dbReference>